<accession>A0A0A1T827</accession>
<dbReference type="Gene3D" id="3.40.640.10">
    <property type="entry name" value="Type I PLP-dependent aspartate aminotransferase-like (Major domain)"/>
    <property type="match status" value="1"/>
</dbReference>
<feature type="region of interest" description="Disordered" evidence="6">
    <location>
        <begin position="36"/>
        <end position="60"/>
    </location>
</feature>
<name>A0A0A1T827_9HYPO</name>
<dbReference type="GO" id="GO:0030170">
    <property type="term" value="F:pyridoxal phosphate binding"/>
    <property type="evidence" value="ECO:0007669"/>
    <property type="project" value="InterPro"/>
</dbReference>
<evidence type="ECO:0000256" key="7">
    <source>
        <dbReference type="SAM" id="SignalP"/>
    </source>
</evidence>
<dbReference type="SUPFAM" id="SSF53383">
    <property type="entry name" value="PLP-dependent transferases"/>
    <property type="match status" value="1"/>
</dbReference>
<keyword evidence="3" id="KW-0032">Aminotransferase</keyword>
<evidence type="ECO:0000256" key="3">
    <source>
        <dbReference type="ARBA" id="ARBA00022576"/>
    </source>
</evidence>
<keyword evidence="10" id="KW-1185">Reference proteome</keyword>
<dbReference type="PANTHER" id="PTHR43795:SF32">
    <property type="entry name" value="AMINOTRANSFERASE GLII-RELATED"/>
    <property type="match status" value="1"/>
</dbReference>
<dbReference type="InterPro" id="IPR015424">
    <property type="entry name" value="PyrdxlP-dep_Trfase"/>
</dbReference>
<dbReference type="HOGENOM" id="CLU_017584_1_2_1"/>
<dbReference type="Pfam" id="PF00155">
    <property type="entry name" value="Aminotran_1_2"/>
    <property type="match status" value="1"/>
</dbReference>
<dbReference type="Proteomes" id="UP000039046">
    <property type="component" value="Unassembled WGS sequence"/>
</dbReference>
<keyword evidence="7" id="KW-0732">Signal</keyword>
<comment type="similarity">
    <text evidence="2">Belongs to the class-I pyridoxal-phosphate-dependent aminotransferase family.</text>
</comment>
<keyword evidence="5" id="KW-0663">Pyridoxal phosphate</keyword>
<proteinExistence type="inferred from homology"/>
<evidence type="ECO:0000259" key="8">
    <source>
        <dbReference type="Pfam" id="PF00155"/>
    </source>
</evidence>
<dbReference type="Gene3D" id="3.90.1150.10">
    <property type="entry name" value="Aspartate Aminotransferase, domain 1"/>
    <property type="match status" value="1"/>
</dbReference>
<dbReference type="GO" id="GO:0008483">
    <property type="term" value="F:transaminase activity"/>
    <property type="evidence" value="ECO:0007669"/>
    <property type="project" value="UniProtKB-KW"/>
</dbReference>
<reference evidence="9 10" key="1">
    <citation type="journal article" date="2015" name="Genome Announc.">
        <title>Draft Genome Sequence and Gene Annotation of the Entomopathogenic Fungus Verticillium hemipterigenum.</title>
        <authorList>
            <person name="Horn F."/>
            <person name="Habel A."/>
            <person name="Scharf D.H."/>
            <person name="Dworschak J."/>
            <person name="Brakhage A.A."/>
            <person name="Guthke R."/>
            <person name="Hertweck C."/>
            <person name="Linde J."/>
        </authorList>
    </citation>
    <scope>NUCLEOTIDE SEQUENCE [LARGE SCALE GENOMIC DNA]</scope>
</reference>
<dbReference type="OrthoDB" id="7042322at2759"/>
<evidence type="ECO:0000256" key="4">
    <source>
        <dbReference type="ARBA" id="ARBA00022679"/>
    </source>
</evidence>
<evidence type="ECO:0000256" key="1">
    <source>
        <dbReference type="ARBA" id="ARBA00001933"/>
    </source>
</evidence>
<dbReference type="InterPro" id="IPR015422">
    <property type="entry name" value="PyrdxlP-dep_Trfase_small"/>
</dbReference>
<keyword evidence="4" id="KW-0808">Transferase</keyword>
<dbReference type="GO" id="GO:0006520">
    <property type="term" value="P:amino acid metabolic process"/>
    <property type="evidence" value="ECO:0007669"/>
    <property type="project" value="TreeGrafter"/>
</dbReference>
<dbReference type="EMBL" id="CDHN01000001">
    <property type="protein sequence ID" value="CEJ82325.1"/>
    <property type="molecule type" value="Genomic_DNA"/>
</dbReference>
<dbReference type="InterPro" id="IPR015421">
    <property type="entry name" value="PyrdxlP-dep_Trfase_major"/>
</dbReference>
<feature type="compositionally biased region" description="Basic and acidic residues" evidence="6">
    <location>
        <begin position="39"/>
        <end position="60"/>
    </location>
</feature>
<feature type="chain" id="PRO_5001989718" evidence="7">
    <location>
        <begin position="18"/>
        <end position="471"/>
    </location>
</feature>
<evidence type="ECO:0000313" key="9">
    <source>
        <dbReference type="EMBL" id="CEJ82325.1"/>
    </source>
</evidence>
<dbReference type="PANTHER" id="PTHR43795">
    <property type="entry name" value="BIFUNCTIONAL ASPARTATE AMINOTRANSFERASE AND GLUTAMATE/ASPARTATE-PREPHENATE AMINOTRANSFERASE-RELATED"/>
    <property type="match status" value="1"/>
</dbReference>
<evidence type="ECO:0000256" key="6">
    <source>
        <dbReference type="SAM" id="MobiDB-lite"/>
    </source>
</evidence>
<evidence type="ECO:0000256" key="2">
    <source>
        <dbReference type="ARBA" id="ARBA00007441"/>
    </source>
</evidence>
<dbReference type="CDD" id="cd00609">
    <property type="entry name" value="AAT_like"/>
    <property type="match status" value="1"/>
</dbReference>
<sequence length="471" mass="52129">MLRLVSLSIVVCGTVLAAVSLQARLNNKRPYEQAIGSIADERGIPDRKKEAKTEPADTSDRSKENVAWFLAKHGRQLKRIAGTKPRIDLMTAENWIMRDRIVAIYKKNLEDCVEPKTLSYMPGLGGDPELFEAAASFINRFFKPCKPVTAKQMVAGAGCNAIIENLLYDICDRGDGLLIEVPYWAGFETCFVLRTQVQQVHVYPPSSSSPEALVGEYQKALAQANRPIKALLFCNPHNPKGTVYPQSHIEALLRFCEQNDLHFISDEIYGLSVFNTKDTGGFVSVLQIDLEALGVNPNRVHMVYSISKDLGSSGLRTGFLVTQTHDKLRLSAAIANHSHVSTLNSAAITRLLRDDAAMDSLIADTRTGLAEAARTMANFLSFHKQEFLPPVAGVFVWARLGGSQCTWAQESQLQDRLEECGVSMSAGSGYYAVEPGWFRLNFALEKDTMLQAMRNIEDALGLTQRWSPKAE</sequence>
<feature type="signal peptide" evidence="7">
    <location>
        <begin position="1"/>
        <end position="17"/>
    </location>
</feature>
<evidence type="ECO:0000256" key="5">
    <source>
        <dbReference type="ARBA" id="ARBA00022898"/>
    </source>
</evidence>
<protein>
    <submittedName>
        <fullName evidence="9">GliI</fullName>
    </submittedName>
</protein>
<feature type="domain" description="Aminotransferase class I/classII large" evidence="8">
    <location>
        <begin position="112"/>
        <end position="455"/>
    </location>
</feature>
<dbReference type="InterPro" id="IPR050478">
    <property type="entry name" value="Ethylene_sulfur-biosynth"/>
</dbReference>
<dbReference type="PRINTS" id="PR00753">
    <property type="entry name" value="ACCSYNTHASE"/>
</dbReference>
<dbReference type="AlphaFoldDB" id="A0A0A1T827"/>
<comment type="cofactor">
    <cofactor evidence="1">
        <name>pyridoxal 5'-phosphate</name>
        <dbReference type="ChEBI" id="CHEBI:597326"/>
    </cofactor>
</comment>
<evidence type="ECO:0000313" key="10">
    <source>
        <dbReference type="Proteomes" id="UP000039046"/>
    </source>
</evidence>
<dbReference type="InterPro" id="IPR004839">
    <property type="entry name" value="Aminotransferase_I/II_large"/>
</dbReference>
<gene>
    <name evidence="9" type="ORF">VHEMI02396</name>
</gene>
<dbReference type="STRING" id="1531966.A0A0A1T827"/>
<organism evidence="9 10">
    <name type="scientific">[Torrubiella] hemipterigena</name>
    <dbReference type="NCBI Taxonomy" id="1531966"/>
    <lineage>
        <taxon>Eukaryota</taxon>
        <taxon>Fungi</taxon>
        <taxon>Dikarya</taxon>
        <taxon>Ascomycota</taxon>
        <taxon>Pezizomycotina</taxon>
        <taxon>Sordariomycetes</taxon>
        <taxon>Hypocreomycetidae</taxon>
        <taxon>Hypocreales</taxon>
        <taxon>Clavicipitaceae</taxon>
        <taxon>Clavicipitaceae incertae sedis</taxon>
        <taxon>'Torrubiella' clade</taxon>
    </lineage>
</organism>